<keyword evidence="1" id="KW-1185">Reference proteome</keyword>
<evidence type="ECO:0000313" key="2">
    <source>
        <dbReference type="RefSeq" id="XP_022235034.1"/>
    </source>
</evidence>
<reference evidence="2" key="1">
    <citation type="submission" date="2025-08" db="UniProtKB">
        <authorList>
            <consortium name="RefSeq"/>
        </authorList>
    </citation>
    <scope>IDENTIFICATION</scope>
    <source>
        <tissue evidence="2">Muscle</tissue>
    </source>
</reference>
<sequence>MDLQNGLSVFSEEPQYQLVFSEEPSVKFTGREEFIPQSEFEVEVRRVETVEDILTHGAGAIGLSVGVMGLVGVSVKVKVAVTKQTTRKSVMWMSKYRLQTGVISLRDARGPPLPDDSLTSLYLSEIVVGGEEILLVSMEFNDEKTRVEVEITIKIKILFFTISAKMNFIKENRKSTASVEVGSVSKVEKIL</sequence>
<dbReference type="GeneID" id="111083079"/>
<protein>
    <submittedName>
        <fullName evidence="2">Uncharacterized protein LOC111083079</fullName>
    </submittedName>
</protein>
<dbReference type="RefSeq" id="XP_022235034.1">
    <property type="nucleotide sequence ID" value="XM_022379326.1"/>
</dbReference>
<organism evidence="1 2">
    <name type="scientific">Limulus polyphemus</name>
    <name type="common">Atlantic horseshoe crab</name>
    <dbReference type="NCBI Taxonomy" id="6850"/>
    <lineage>
        <taxon>Eukaryota</taxon>
        <taxon>Metazoa</taxon>
        <taxon>Ecdysozoa</taxon>
        <taxon>Arthropoda</taxon>
        <taxon>Chelicerata</taxon>
        <taxon>Merostomata</taxon>
        <taxon>Xiphosura</taxon>
        <taxon>Limulidae</taxon>
        <taxon>Limulus</taxon>
    </lineage>
</organism>
<dbReference type="Proteomes" id="UP000694941">
    <property type="component" value="Unplaced"/>
</dbReference>
<proteinExistence type="predicted"/>
<accession>A0ABM1RUH9</accession>
<gene>
    <name evidence="2" type="primary">LOC111083079</name>
</gene>
<name>A0ABM1RUH9_LIMPO</name>
<evidence type="ECO:0000313" key="1">
    <source>
        <dbReference type="Proteomes" id="UP000694941"/>
    </source>
</evidence>